<dbReference type="PANTHER" id="PTHR47334:SF2">
    <property type="entry name" value="RNA-BINDING MOTIF PROTEIN 25"/>
    <property type="match status" value="1"/>
</dbReference>
<name>A0AAE0H499_9CHLO</name>
<evidence type="ECO:0000259" key="3">
    <source>
        <dbReference type="PROSITE" id="PS50102"/>
    </source>
</evidence>
<feature type="region of interest" description="Disordered" evidence="2">
    <location>
        <begin position="1"/>
        <end position="64"/>
    </location>
</feature>
<dbReference type="CDD" id="cd12446">
    <property type="entry name" value="RRM_RBM25"/>
    <property type="match status" value="1"/>
</dbReference>
<dbReference type="InterPro" id="IPR000504">
    <property type="entry name" value="RRM_dom"/>
</dbReference>
<feature type="domain" description="RRM" evidence="3">
    <location>
        <begin position="121"/>
        <end position="199"/>
    </location>
</feature>
<feature type="compositionally biased region" description="Pro residues" evidence="2">
    <location>
        <begin position="34"/>
        <end position="53"/>
    </location>
</feature>
<accession>A0AAE0H499</accession>
<dbReference type="SUPFAM" id="SSF54928">
    <property type="entry name" value="RNA-binding domain, RBD"/>
    <property type="match status" value="1"/>
</dbReference>
<dbReference type="EMBL" id="LGRX02000147">
    <property type="protein sequence ID" value="KAK3289410.1"/>
    <property type="molecule type" value="Genomic_DNA"/>
</dbReference>
<gene>
    <name evidence="4" type="ORF">CYMTET_3159</name>
</gene>
<organism evidence="4 5">
    <name type="scientific">Cymbomonas tetramitiformis</name>
    <dbReference type="NCBI Taxonomy" id="36881"/>
    <lineage>
        <taxon>Eukaryota</taxon>
        <taxon>Viridiplantae</taxon>
        <taxon>Chlorophyta</taxon>
        <taxon>Pyramimonadophyceae</taxon>
        <taxon>Pyramimonadales</taxon>
        <taxon>Pyramimonadaceae</taxon>
        <taxon>Cymbomonas</taxon>
    </lineage>
</organism>
<dbReference type="Proteomes" id="UP001190700">
    <property type="component" value="Unassembled WGS sequence"/>
</dbReference>
<evidence type="ECO:0000313" key="5">
    <source>
        <dbReference type="Proteomes" id="UP001190700"/>
    </source>
</evidence>
<dbReference type="PROSITE" id="PS50102">
    <property type="entry name" value="RRM"/>
    <property type="match status" value="1"/>
</dbReference>
<dbReference type="PANTHER" id="PTHR47334">
    <property type="entry name" value="SPLICING FACTOR PWI DOMAIN-CONTAINING PROTEIN / RNA RECOGNITION MOTIF (RRM)-CONTAINING PROTEIN"/>
    <property type="match status" value="1"/>
</dbReference>
<feature type="compositionally biased region" description="Pro residues" evidence="2">
    <location>
        <begin position="220"/>
        <end position="243"/>
    </location>
</feature>
<protein>
    <recommendedName>
        <fullName evidence="3">RRM domain-containing protein</fullName>
    </recommendedName>
</protein>
<feature type="compositionally biased region" description="Pro residues" evidence="2">
    <location>
        <begin position="1"/>
        <end position="25"/>
    </location>
</feature>
<feature type="non-terminal residue" evidence="4">
    <location>
        <position position="351"/>
    </location>
</feature>
<feature type="compositionally biased region" description="Acidic residues" evidence="2">
    <location>
        <begin position="280"/>
        <end position="296"/>
    </location>
</feature>
<reference evidence="4 5" key="1">
    <citation type="journal article" date="2015" name="Genome Biol. Evol.">
        <title>Comparative Genomics of a Bacterivorous Green Alga Reveals Evolutionary Causalities and Consequences of Phago-Mixotrophic Mode of Nutrition.</title>
        <authorList>
            <person name="Burns J.A."/>
            <person name="Paasch A."/>
            <person name="Narechania A."/>
            <person name="Kim E."/>
        </authorList>
    </citation>
    <scope>NUCLEOTIDE SEQUENCE [LARGE SCALE GENOMIC DNA]</scope>
    <source>
        <strain evidence="4 5">PLY_AMNH</strain>
    </source>
</reference>
<feature type="compositionally biased region" description="Basic and acidic residues" evidence="2">
    <location>
        <begin position="297"/>
        <end position="351"/>
    </location>
</feature>
<dbReference type="AlphaFoldDB" id="A0AAE0H499"/>
<dbReference type="Gene3D" id="3.30.70.330">
    <property type="match status" value="1"/>
</dbReference>
<dbReference type="PRINTS" id="PR01217">
    <property type="entry name" value="PRICHEXTENSN"/>
</dbReference>
<keyword evidence="5" id="KW-1185">Reference proteome</keyword>
<dbReference type="InterPro" id="IPR035979">
    <property type="entry name" value="RBD_domain_sf"/>
</dbReference>
<sequence>MYPPPYAGPPRPYGVPPPQLPPPYGLPQAGAPPLARPPPPIQPSPLPRPPTMSPLPSAAPGAPLPTTPTISIAAAPALPLKSLIRPPVNPAILPSSVAAAAQARLAGAGLGVLMGPEKKHTTVYVGKIAESVGEDFITSLLETCGEVKSWKRVQDPETKKLKSFGFCEYEDAESVLRAMRILNKYELDGQPLLLNVNQATQKYLNDYVANKDSKGAVPTEPAPVTLPKPLTLPPPPGLPPPPSALISAPPQTSKKDADMPEADGEKPPESEGTGGKEAEGEKEEGEKEEGEKEEGEADKGDVKEEGEAEAKPVKTDEEMDAEIKEKLAEIIKKKLPKKREAPKEDKKSDAD</sequence>
<feature type="compositionally biased region" description="Basic and acidic residues" evidence="2">
    <location>
        <begin position="253"/>
        <end position="279"/>
    </location>
</feature>
<dbReference type="InterPro" id="IPR034268">
    <property type="entry name" value="RBM25_RRM"/>
</dbReference>
<dbReference type="SMART" id="SM00360">
    <property type="entry name" value="RRM"/>
    <property type="match status" value="1"/>
</dbReference>
<dbReference type="GO" id="GO:0003723">
    <property type="term" value="F:RNA binding"/>
    <property type="evidence" value="ECO:0007669"/>
    <property type="project" value="UniProtKB-UniRule"/>
</dbReference>
<feature type="region of interest" description="Disordered" evidence="2">
    <location>
        <begin position="213"/>
        <end position="351"/>
    </location>
</feature>
<evidence type="ECO:0000256" key="1">
    <source>
        <dbReference type="PROSITE-ProRule" id="PRU00176"/>
    </source>
</evidence>
<keyword evidence="1" id="KW-0694">RNA-binding</keyword>
<proteinExistence type="predicted"/>
<dbReference type="InterPro" id="IPR053294">
    <property type="entry name" value="RBM_PWI_domain"/>
</dbReference>
<comment type="caution">
    <text evidence="4">The sequence shown here is derived from an EMBL/GenBank/DDBJ whole genome shotgun (WGS) entry which is preliminary data.</text>
</comment>
<evidence type="ECO:0000313" key="4">
    <source>
        <dbReference type="EMBL" id="KAK3289410.1"/>
    </source>
</evidence>
<dbReference type="Pfam" id="PF00076">
    <property type="entry name" value="RRM_1"/>
    <property type="match status" value="1"/>
</dbReference>
<dbReference type="InterPro" id="IPR012677">
    <property type="entry name" value="Nucleotide-bd_a/b_plait_sf"/>
</dbReference>
<evidence type="ECO:0000256" key="2">
    <source>
        <dbReference type="SAM" id="MobiDB-lite"/>
    </source>
</evidence>